<protein>
    <recommendedName>
        <fullName evidence="4">Carboxypeptidase regulatory-like domain-containing protein</fullName>
    </recommendedName>
</protein>
<feature type="signal peptide" evidence="1">
    <location>
        <begin position="1"/>
        <end position="27"/>
    </location>
</feature>
<feature type="chain" id="PRO_5030891044" description="Carboxypeptidase regulatory-like domain-containing protein" evidence="1">
    <location>
        <begin position="28"/>
        <end position="146"/>
    </location>
</feature>
<keyword evidence="1" id="KW-0732">Signal</keyword>
<gene>
    <name evidence="2" type="ORF">HOV93_25200</name>
</gene>
<dbReference type="Proteomes" id="UP000551616">
    <property type="component" value="Unassembled WGS sequence"/>
</dbReference>
<organism evidence="2 3">
    <name type="scientific">Bremerella alba</name>
    <dbReference type="NCBI Taxonomy" id="980252"/>
    <lineage>
        <taxon>Bacteria</taxon>
        <taxon>Pseudomonadati</taxon>
        <taxon>Planctomycetota</taxon>
        <taxon>Planctomycetia</taxon>
        <taxon>Pirellulales</taxon>
        <taxon>Pirellulaceae</taxon>
        <taxon>Bremerella</taxon>
    </lineage>
</organism>
<dbReference type="PROSITE" id="PS51257">
    <property type="entry name" value="PROKAR_LIPOPROTEIN"/>
    <property type="match status" value="1"/>
</dbReference>
<evidence type="ECO:0000313" key="3">
    <source>
        <dbReference type="Proteomes" id="UP000551616"/>
    </source>
</evidence>
<dbReference type="AlphaFoldDB" id="A0A7V8V5W9"/>
<comment type="caution">
    <text evidence="2">The sequence shown here is derived from an EMBL/GenBank/DDBJ whole genome shotgun (WGS) entry which is preliminary data.</text>
</comment>
<name>A0A7V8V5W9_9BACT</name>
<accession>A0A7V8V5W9</accession>
<dbReference type="EMBL" id="JABRWO010000006">
    <property type="protein sequence ID" value="MBA2115346.1"/>
    <property type="molecule type" value="Genomic_DNA"/>
</dbReference>
<evidence type="ECO:0008006" key="4">
    <source>
        <dbReference type="Google" id="ProtNLM"/>
    </source>
</evidence>
<evidence type="ECO:0000256" key="1">
    <source>
        <dbReference type="SAM" id="SignalP"/>
    </source>
</evidence>
<proteinExistence type="predicted"/>
<reference evidence="2 3" key="1">
    <citation type="submission" date="2020-05" db="EMBL/GenBank/DDBJ databases">
        <title>Bremerella alba sp. nov., a novel planctomycete isolated from the surface of the macroalga Fucus spiralis.</title>
        <authorList>
            <person name="Godinho O."/>
            <person name="Botelho R."/>
            <person name="Albuquerque L."/>
            <person name="Wiegand S."/>
            <person name="Da Costa M.S."/>
            <person name="Lobo-Da-Cunha A."/>
            <person name="Jogler C."/>
            <person name="Lage O.M."/>
        </authorList>
    </citation>
    <scope>NUCLEOTIDE SEQUENCE [LARGE SCALE GENOMIC DNA]</scope>
    <source>
        <strain evidence="2 3">FF15</strain>
    </source>
</reference>
<evidence type="ECO:0000313" key="2">
    <source>
        <dbReference type="EMBL" id="MBA2115346.1"/>
    </source>
</evidence>
<keyword evidence="3" id="KW-1185">Reference proteome</keyword>
<sequence>MKSNRFVSYFLIATTCCLLLGCTRAHNLPGETGTVEGRVLYGSGTIPEGSSIVMLHKRTGIPAVGITDSTGKFTMTMRDGPDVLVGDYVVNIRPPGEIDDDVLKITPETVPPEWNMVPRKYWNPMTSNETYSVSSGSNVYEFTLSE</sequence>